<evidence type="ECO:0000313" key="3">
    <source>
        <dbReference type="Proteomes" id="UP000317429"/>
    </source>
</evidence>
<accession>A0A518D656</accession>
<keyword evidence="3" id="KW-1185">Reference proteome</keyword>
<dbReference type="KEGG" id="pnd:Pla175_03010"/>
<evidence type="ECO:0000256" key="1">
    <source>
        <dbReference type="SAM" id="MobiDB-lite"/>
    </source>
</evidence>
<protein>
    <submittedName>
        <fullName evidence="2">Uncharacterized protein</fullName>
    </submittedName>
</protein>
<feature type="region of interest" description="Disordered" evidence="1">
    <location>
        <begin position="49"/>
        <end position="71"/>
    </location>
</feature>
<name>A0A518D656_9BACT</name>
<gene>
    <name evidence="2" type="ORF">Pla175_03010</name>
</gene>
<feature type="region of interest" description="Disordered" evidence="1">
    <location>
        <begin position="1"/>
        <end position="29"/>
    </location>
</feature>
<dbReference type="Proteomes" id="UP000317429">
    <property type="component" value="Chromosome"/>
</dbReference>
<dbReference type="AlphaFoldDB" id="A0A518D656"/>
<sequence length="71" mass="7336">MSDEWVVTSLGHADSPPRKGEGLGEGVSSGQKLALVDSLTNNCRSSVLGNVARVPTIDPSPNPSPHEGRGN</sequence>
<evidence type="ECO:0000313" key="2">
    <source>
        <dbReference type="EMBL" id="QDU86947.1"/>
    </source>
</evidence>
<reference evidence="2 3" key="1">
    <citation type="submission" date="2019-02" db="EMBL/GenBank/DDBJ databases">
        <title>Deep-cultivation of Planctomycetes and their phenomic and genomic characterization uncovers novel biology.</title>
        <authorList>
            <person name="Wiegand S."/>
            <person name="Jogler M."/>
            <person name="Boedeker C."/>
            <person name="Pinto D."/>
            <person name="Vollmers J."/>
            <person name="Rivas-Marin E."/>
            <person name="Kohn T."/>
            <person name="Peeters S.H."/>
            <person name="Heuer A."/>
            <person name="Rast P."/>
            <person name="Oberbeckmann S."/>
            <person name="Bunk B."/>
            <person name="Jeske O."/>
            <person name="Meyerdierks A."/>
            <person name="Storesund J.E."/>
            <person name="Kallscheuer N."/>
            <person name="Luecker S."/>
            <person name="Lage O.M."/>
            <person name="Pohl T."/>
            <person name="Merkel B.J."/>
            <person name="Hornburger P."/>
            <person name="Mueller R.-W."/>
            <person name="Bruemmer F."/>
            <person name="Labrenz M."/>
            <person name="Spormann A.M."/>
            <person name="Op den Camp H."/>
            <person name="Overmann J."/>
            <person name="Amann R."/>
            <person name="Jetten M.S.M."/>
            <person name="Mascher T."/>
            <person name="Medema M.H."/>
            <person name="Devos D.P."/>
            <person name="Kaster A.-K."/>
            <person name="Ovreas L."/>
            <person name="Rohde M."/>
            <person name="Galperin M.Y."/>
            <person name="Jogler C."/>
        </authorList>
    </citation>
    <scope>NUCLEOTIDE SEQUENCE [LARGE SCALE GENOMIC DNA]</scope>
    <source>
        <strain evidence="2 3">Pla175</strain>
    </source>
</reference>
<dbReference type="EMBL" id="CP036291">
    <property type="protein sequence ID" value="QDU86947.1"/>
    <property type="molecule type" value="Genomic_DNA"/>
</dbReference>
<organism evidence="2 3">
    <name type="scientific">Pirellulimonas nuda</name>
    <dbReference type="NCBI Taxonomy" id="2528009"/>
    <lineage>
        <taxon>Bacteria</taxon>
        <taxon>Pseudomonadati</taxon>
        <taxon>Planctomycetota</taxon>
        <taxon>Planctomycetia</taxon>
        <taxon>Pirellulales</taxon>
        <taxon>Lacipirellulaceae</taxon>
        <taxon>Pirellulimonas</taxon>
    </lineage>
</organism>
<proteinExistence type="predicted"/>